<dbReference type="PIRSF" id="PIRSF034110">
    <property type="entry name" value="DUF1203"/>
    <property type="match status" value="1"/>
</dbReference>
<dbReference type="OrthoDB" id="118609at2"/>
<reference evidence="1 2" key="1">
    <citation type="submission" date="2020-08" db="EMBL/GenBank/DDBJ databases">
        <title>Genomic Encyclopedia of Type Strains, Phase IV (KMG-IV): sequencing the most valuable type-strain genomes for metagenomic binning, comparative biology and taxonomic classification.</title>
        <authorList>
            <person name="Goeker M."/>
        </authorList>
    </citation>
    <scope>NUCLEOTIDE SEQUENCE [LARGE SCALE GENOMIC DNA]</scope>
    <source>
        <strain evidence="1 2">DSM 101015</strain>
    </source>
</reference>
<dbReference type="InterPro" id="IPR009593">
    <property type="entry name" value="DUF1203"/>
</dbReference>
<keyword evidence="2" id="KW-1185">Reference proteome</keyword>
<dbReference type="Pfam" id="PF06718">
    <property type="entry name" value="DUF1203"/>
    <property type="match status" value="1"/>
</dbReference>
<evidence type="ECO:0008006" key="3">
    <source>
        <dbReference type="Google" id="ProtNLM"/>
    </source>
</evidence>
<sequence>MQYTALPTHIVRSLQQEGGNDAYDNAPERAISDGDGNPCRHCLKDIPKGDAMLILAYRPFEDLHPYAETGPIFLCADACQNGSGDVLPEIMQSSPDYLVKGYCYRDRIVYGTGKVVAAAALPAYAKTVLDDGDVSYLHVRSARNNCYQLRIDRG</sequence>
<dbReference type="EMBL" id="JACIFU010000001">
    <property type="protein sequence ID" value="MBB4172411.1"/>
    <property type="molecule type" value="Genomic_DNA"/>
</dbReference>
<evidence type="ECO:0000313" key="2">
    <source>
        <dbReference type="Proteomes" id="UP000565745"/>
    </source>
</evidence>
<gene>
    <name evidence="1" type="ORF">GGR93_000172</name>
</gene>
<accession>A0A7W6M4W6</accession>
<organism evidence="1 2">
    <name type="scientific">Sulfitobacter noctilucicola</name>
    <dbReference type="NCBI Taxonomy" id="1342301"/>
    <lineage>
        <taxon>Bacteria</taxon>
        <taxon>Pseudomonadati</taxon>
        <taxon>Pseudomonadota</taxon>
        <taxon>Alphaproteobacteria</taxon>
        <taxon>Rhodobacterales</taxon>
        <taxon>Roseobacteraceae</taxon>
        <taxon>Sulfitobacter</taxon>
    </lineage>
</organism>
<dbReference type="AlphaFoldDB" id="A0A7W6M4W6"/>
<dbReference type="RefSeq" id="WP_037969148.1">
    <property type="nucleotide sequence ID" value="NZ_JACIFU010000001.1"/>
</dbReference>
<name>A0A7W6M4W6_9RHOB</name>
<comment type="caution">
    <text evidence="1">The sequence shown here is derived from an EMBL/GenBank/DDBJ whole genome shotgun (WGS) entry which is preliminary data.</text>
</comment>
<dbReference type="Proteomes" id="UP000565745">
    <property type="component" value="Unassembled WGS sequence"/>
</dbReference>
<proteinExistence type="predicted"/>
<evidence type="ECO:0000313" key="1">
    <source>
        <dbReference type="EMBL" id="MBB4172411.1"/>
    </source>
</evidence>
<protein>
    <recommendedName>
        <fullName evidence="3">DUF1203 domain-containing protein</fullName>
    </recommendedName>
</protein>